<comment type="cofactor">
    <cofactor evidence="1">
        <name>Zn(2+)</name>
        <dbReference type="ChEBI" id="CHEBI:29105"/>
    </cofactor>
</comment>
<dbReference type="HAMAP" id="MF_00009">
    <property type="entry name" value="Endoribonucl_YbeY"/>
    <property type="match status" value="1"/>
</dbReference>
<proteinExistence type="inferred from homology"/>
<dbReference type="EMBL" id="UOET01000288">
    <property type="protein sequence ID" value="VAW28786.1"/>
    <property type="molecule type" value="Genomic_DNA"/>
</dbReference>
<dbReference type="PANTHER" id="PTHR46986:SF1">
    <property type="entry name" value="ENDORIBONUCLEASE YBEY, CHLOROPLASTIC"/>
    <property type="match status" value="1"/>
</dbReference>
<keyword evidence="7" id="KW-0862">Zinc</keyword>
<dbReference type="AlphaFoldDB" id="A0A3B0V9Y0"/>
<evidence type="ECO:0000256" key="3">
    <source>
        <dbReference type="ARBA" id="ARBA00022722"/>
    </source>
</evidence>
<evidence type="ECO:0000256" key="4">
    <source>
        <dbReference type="ARBA" id="ARBA00022723"/>
    </source>
</evidence>
<dbReference type="GO" id="GO:0006364">
    <property type="term" value="P:rRNA processing"/>
    <property type="evidence" value="ECO:0007669"/>
    <property type="project" value="InterPro"/>
</dbReference>
<keyword evidence="3" id="KW-0540">Nuclease</keyword>
<dbReference type="InterPro" id="IPR020549">
    <property type="entry name" value="YbeY_CS"/>
</dbReference>
<reference evidence="8" key="1">
    <citation type="submission" date="2018-06" db="EMBL/GenBank/DDBJ databases">
        <authorList>
            <person name="Zhirakovskaya E."/>
        </authorList>
    </citation>
    <scope>NUCLEOTIDE SEQUENCE</scope>
</reference>
<comment type="similarity">
    <text evidence="2">Belongs to the endoribonuclease YbeY family.</text>
</comment>
<dbReference type="NCBIfam" id="TIGR00043">
    <property type="entry name" value="rRNA maturation RNase YbeY"/>
    <property type="match status" value="1"/>
</dbReference>
<dbReference type="InterPro" id="IPR023091">
    <property type="entry name" value="MetalPrtase_cat_dom_sf_prd"/>
</dbReference>
<protein>
    <submittedName>
        <fullName evidence="8">Metal-dependent hydrolase YbeY, involved in rRNA and/or ribosome maturation and assembly</fullName>
    </submittedName>
</protein>
<evidence type="ECO:0000256" key="5">
    <source>
        <dbReference type="ARBA" id="ARBA00022759"/>
    </source>
</evidence>
<dbReference type="SUPFAM" id="SSF55486">
    <property type="entry name" value="Metalloproteases ('zincins'), catalytic domain"/>
    <property type="match status" value="1"/>
</dbReference>
<keyword evidence="5" id="KW-0255">Endonuclease</keyword>
<organism evidence="8">
    <name type="scientific">hydrothermal vent metagenome</name>
    <dbReference type="NCBI Taxonomy" id="652676"/>
    <lineage>
        <taxon>unclassified sequences</taxon>
        <taxon>metagenomes</taxon>
        <taxon>ecological metagenomes</taxon>
    </lineage>
</organism>
<accession>A0A3B0V9Y0</accession>
<dbReference type="GO" id="GO:0046872">
    <property type="term" value="F:metal ion binding"/>
    <property type="evidence" value="ECO:0007669"/>
    <property type="project" value="UniProtKB-KW"/>
</dbReference>
<dbReference type="Pfam" id="PF02130">
    <property type="entry name" value="YbeY"/>
    <property type="match status" value="1"/>
</dbReference>
<dbReference type="GO" id="GO:0004222">
    <property type="term" value="F:metalloendopeptidase activity"/>
    <property type="evidence" value="ECO:0007669"/>
    <property type="project" value="InterPro"/>
</dbReference>
<evidence type="ECO:0000256" key="2">
    <source>
        <dbReference type="ARBA" id="ARBA00010875"/>
    </source>
</evidence>
<keyword evidence="4" id="KW-0479">Metal-binding</keyword>
<evidence type="ECO:0000256" key="1">
    <source>
        <dbReference type="ARBA" id="ARBA00001947"/>
    </source>
</evidence>
<dbReference type="GO" id="GO:0004519">
    <property type="term" value="F:endonuclease activity"/>
    <property type="evidence" value="ECO:0007669"/>
    <property type="project" value="UniProtKB-KW"/>
</dbReference>
<name>A0A3B0V9Y0_9ZZZZ</name>
<evidence type="ECO:0000256" key="6">
    <source>
        <dbReference type="ARBA" id="ARBA00022801"/>
    </source>
</evidence>
<dbReference type="Gene3D" id="3.40.390.30">
    <property type="entry name" value="Metalloproteases ('zincins'), catalytic domain"/>
    <property type="match status" value="1"/>
</dbReference>
<dbReference type="InterPro" id="IPR002036">
    <property type="entry name" value="YbeY"/>
</dbReference>
<evidence type="ECO:0000313" key="8">
    <source>
        <dbReference type="EMBL" id="VAW28786.1"/>
    </source>
</evidence>
<sequence>MIKYQLDNISNLTVEPTLYFSWIKQAIKEENHYSGDIFYHFCSDEFLLKINRTYLQHDYLTDIITFPLSTHPDIISGEVFISVERVRENAALLQTGFEREFARVLIHGVLHLLGYADLTDEEKLQMRAKEDYYLSLLPQK</sequence>
<gene>
    <name evidence="8" type="ORF">MNBD_BACTEROID07-2013</name>
</gene>
<keyword evidence="6 8" id="KW-0378">Hydrolase</keyword>
<dbReference type="PROSITE" id="PS01306">
    <property type="entry name" value="UPF0054"/>
    <property type="match status" value="1"/>
</dbReference>
<evidence type="ECO:0000256" key="7">
    <source>
        <dbReference type="ARBA" id="ARBA00022833"/>
    </source>
</evidence>
<dbReference type="PANTHER" id="PTHR46986">
    <property type="entry name" value="ENDORIBONUCLEASE YBEY, CHLOROPLASTIC"/>
    <property type="match status" value="1"/>
</dbReference>